<feature type="transmembrane region" description="Helical" evidence="1">
    <location>
        <begin position="116"/>
        <end position="143"/>
    </location>
</feature>
<proteinExistence type="predicted"/>
<dbReference type="PANTHER" id="PTHR18640:SF5">
    <property type="entry name" value="SODIUM_BILE ACID COTRANSPORTER 7"/>
    <property type="match status" value="1"/>
</dbReference>
<keyword evidence="1" id="KW-1133">Transmembrane helix</keyword>
<dbReference type="GO" id="GO:0005886">
    <property type="term" value="C:plasma membrane"/>
    <property type="evidence" value="ECO:0007669"/>
    <property type="project" value="TreeGrafter"/>
</dbReference>
<dbReference type="Pfam" id="PF13593">
    <property type="entry name" value="SBF_like"/>
    <property type="match status" value="1"/>
</dbReference>
<organism evidence="2 3">
    <name type="scientific">Alectoria fallacina</name>
    <dbReference type="NCBI Taxonomy" id="1903189"/>
    <lineage>
        <taxon>Eukaryota</taxon>
        <taxon>Fungi</taxon>
        <taxon>Dikarya</taxon>
        <taxon>Ascomycota</taxon>
        <taxon>Pezizomycotina</taxon>
        <taxon>Lecanoromycetes</taxon>
        <taxon>OSLEUM clade</taxon>
        <taxon>Lecanoromycetidae</taxon>
        <taxon>Lecanorales</taxon>
        <taxon>Lecanorineae</taxon>
        <taxon>Parmeliaceae</taxon>
        <taxon>Alectoria</taxon>
    </lineage>
</organism>
<dbReference type="Gene3D" id="1.20.1530.20">
    <property type="match status" value="1"/>
</dbReference>
<feature type="transmembrane region" description="Helical" evidence="1">
    <location>
        <begin position="20"/>
        <end position="41"/>
    </location>
</feature>
<feature type="transmembrane region" description="Helical" evidence="1">
    <location>
        <begin position="182"/>
        <end position="204"/>
    </location>
</feature>
<gene>
    <name evidence="2" type="ORF">ALECFALPRED_001725</name>
</gene>
<dbReference type="Proteomes" id="UP000664203">
    <property type="component" value="Unassembled WGS sequence"/>
</dbReference>
<keyword evidence="1" id="KW-0472">Membrane</keyword>
<dbReference type="EMBL" id="CAJPDR010000143">
    <property type="protein sequence ID" value="CAF9921166.1"/>
    <property type="molecule type" value="Genomic_DNA"/>
</dbReference>
<dbReference type="AlphaFoldDB" id="A0A8H3FAP1"/>
<evidence type="ECO:0000313" key="3">
    <source>
        <dbReference type="Proteomes" id="UP000664203"/>
    </source>
</evidence>
<keyword evidence="1" id="KW-0812">Transmembrane</keyword>
<evidence type="ECO:0000313" key="2">
    <source>
        <dbReference type="EMBL" id="CAF9921166.1"/>
    </source>
</evidence>
<dbReference type="OrthoDB" id="188035at2759"/>
<comment type="caution">
    <text evidence="2">The sequence shown here is derived from an EMBL/GenBank/DDBJ whole genome shotgun (WGS) entry which is preliminary data.</text>
</comment>
<feature type="transmembrane region" description="Helical" evidence="1">
    <location>
        <begin position="87"/>
        <end position="104"/>
    </location>
</feature>
<dbReference type="InterPro" id="IPR016833">
    <property type="entry name" value="Put_Na-Bile_cotransptr"/>
</dbReference>
<accession>A0A8H3FAP1</accession>
<dbReference type="InterPro" id="IPR038770">
    <property type="entry name" value="Na+/solute_symporter_sf"/>
</dbReference>
<sequence length="236" mass="26326">MAASNLPEPKWPQHLFAVKWFLIDQWFLLALGSLVLIASQVQVPASRQGKKEIVVTYLCVAAIGQVVQNTFPKTTKKVFIEWRLNKISSLALLIIIWQTFDQAFRTGAFTSVKSDNIIFTVFISITYYALWTFICVSLSILWLGKEDTIAVAYCVPAKTPAMGVPLSNVMFPGLPAITASKIQIPMVIFQAFQIVGGSLMTIVFRRWIRPDEERKTAAAKAEHERSIDSTLAVGSE</sequence>
<name>A0A8H3FAP1_9LECA</name>
<evidence type="ECO:0000256" key="1">
    <source>
        <dbReference type="SAM" id="Phobius"/>
    </source>
</evidence>
<dbReference type="PANTHER" id="PTHR18640">
    <property type="entry name" value="SOLUTE CARRIER FAMILY 10 MEMBER 7"/>
    <property type="match status" value="1"/>
</dbReference>
<keyword evidence="3" id="KW-1185">Reference proteome</keyword>
<protein>
    <submittedName>
        <fullName evidence="2">Uncharacterized protein</fullName>
    </submittedName>
</protein>
<reference evidence="2" key="1">
    <citation type="submission" date="2021-03" db="EMBL/GenBank/DDBJ databases">
        <authorList>
            <person name="Tagirdzhanova G."/>
        </authorList>
    </citation>
    <scope>NUCLEOTIDE SEQUENCE</scope>
</reference>